<dbReference type="Proteomes" id="UP000613177">
    <property type="component" value="Unassembled WGS sequence"/>
</dbReference>
<keyword evidence="2" id="KW-1185">Reference proteome</keyword>
<dbReference type="AlphaFoldDB" id="A0A8H7SXN4"/>
<evidence type="ECO:0000313" key="2">
    <source>
        <dbReference type="Proteomes" id="UP000613177"/>
    </source>
</evidence>
<proteinExistence type="predicted"/>
<evidence type="ECO:0000313" key="1">
    <source>
        <dbReference type="EMBL" id="KAG2237454.1"/>
    </source>
</evidence>
<comment type="caution">
    <text evidence="1">The sequence shown here is derived from an EMBL/GenBank/DDBJ whole genome shotgun (WGS) entry which is preliminary data.</text>
</comment>
<protein>
    <submittedName>
        <fullName evidence="1">Uncharacterized protein</fullName>
    </submittedName>
</protein>
<gene>
    <name evidence="1" type="ORF">INT48_009583</name>
</gene>
<name>A0A8H7SXN4_9FUNG</name>
<accession>A0A8H7SXN4</accession>
<organism evidence="1 2">
    <name type="scientific">Thamnidium elegans</name>
    <dbReference type="NCBI Taxonomy" id="101142"/>
    <lineage>
        <taxon>Eukaryota</taxon>
        <taxon>Fungi</taxon>
        <taxon>Fungi incertae sedis</taxon>
        <taxon>Mucoromycota</taxon>
        <taxon>Mucoromycotina</taxon>
        <taxon>Mucoromycetes</taxon>
        <taxon>Mucorales</taxon>
        <taxon>Mucorineae</taxon>
        <taxon>Mucoraceae</taxon>
        <taxon>Thamnidium</taxon>
    </lineage>
</organism>
<dbReference type="EMBL" id="JAEPRE010000006">
    <property type="protein sequence ID" value="KAG2237454.1"/>
    <property type="molecule type" value="Genomic_DNA"/>
</dbReference>
<reference evidence="1" key="1">
    <citation type="submission" date="2021-01" db="EMBL/GenBank/DDBJ databases">
        <title>Metabolic potential, ecology and presence of endohyphal bacteria is reflected in genomic diversity of Mucoromycotina.</title>
        <authorList>
            <person name="Muszewska A."/>
            <person name="Okrasinska A."/>
            <person name="Steczkiewicz K."/>
            <person name="Drgas O."/>
            <person name="Orlowska M."/>
            <person name="Perlinska-Lenart U."/>
            <person name="Aleksandrzak-Piekarczyk T."/>
            <person name="Szatraj K."/>
            <person name="Zielenkiewicz U."/>
            <person name="Pilsyk S."/>
            <person name="Malc E."/>
            <person name="Mieczkowski P."/>
            <person name="Kruszewska J.S."/>
            <person name="Biernat P."/>
            <person name="Pawlowska J."/>
        </authorList>
    </citation>
    <scope>NUCLEOTIDE SEQUENCE</scope>
    <source>
        <strain evidence="1">WA0000018081</strain>
    </source>
</reference>
<sequence>MDEVYDLHRHTHFAIFFIRKNFIEGSFCPTSTRQTHAEVSWIRRRALLTYDKQKSNVLSWGYDGLGNNDTVQINLYEERIYQLFKKSKDSKDQEDIFLLTAVSDLIRLFVEELMKESKEKIKDNDALHYVFIVPSEWEEEVREVCIRPIFVQANLISEDDHQDRLLFCSDIESVYYALTDPNGNYRLTIRRNAVLGRIVATGDEQVLIKLYVISVGKPLFNFFGSVAFPKIMTSNSLSITSDDVKNSIRELMKTRFSFDAEDSTIRDIMGCLDCNAFNNMKDGREASCLTKTFVISERIQGLDEHLKVLLETIRISDICAEMSKHLPNSLRDLLTNNLVKEYSILKFTDSYSNETRFSRDLVNWSRFMFEYNRISFGSNYIIPKDLWMKEIELSGLMAGVERYTFDAIQNSDLHSKPRILPAEHSATSSSIFLDSKPDAIMNIEISLKSIVLSFLLLDENGLIKEIWNHDDFVPDGQFIKFVEEYSTNGSSFHFNTKPNLLNKDVMVEIENILNVKSHNRGLLVSTQQQVYIKAFMLIYMTYINGIVARKLPTTTGINDNIKIGYAINIESTLLKKLPVTEDDLTDMIYTSNLRRALTCNYTISQATTAT</sequence>